<dbReference type="AlphaFoldDB" id="K0THQ8"/>
<reference evidence="1 2" key="1">
    <citation type="journal article" date="2012" name="Genome Biol.">
        <title>Genome and low-iron response of an oceanic diatom adapted to chronic iron limitation.</title>
        <authorList>
            <person name="Lommer M."/>
            <person name="Specht M."/>
            <person name="Roy A.S."/>
            <person name="Kraemer L."/>
            <person name="Andreson R."/>
            <person name="Gutowska M.A."/>
            <person name="Wolf J."/>
            <person name="Bergner S.V."/>
            <person name="Schilhabel M.B."/>
            <person name="Klostermeier U.C."/>
            <person name="Beiko R.G."/>
            <person name="Rosenstiel P."/>
            <person name="Hippler M."/>
            <person name="Laroche J."/>
        </authorList>
    </citation>
    <scope>NUCLEOTIDE SEQUENCE [LARGE SCALE GENOMIC DNA]</scope>
    <source>
        <strain evidence="1 2">CCMP1005</strain>
    </source>
</reference>
<evidence type="ECO:0000313" key="2">
    <source>
        <dbReference type="Proteomes" id="UP000266841"/>
    </source>
</evidence>
<accession>K0THQ8</accession>
<sequence>LAVLPDGGRSLIAKCGTRFRYQKNNQNGQIIKHGRVPEFLAYDFVELAMGAVDTARRLGQGDEDPLAVYNRGGQTHFVTGDDITSYIRMVTRMVFPDISEAQLALLSSHSLRVTACVLYIKLRLRWLSDCYTIYLRNSEIIVAQHDEALKPFYARLTEIVAAAGVDCDVDNTQVVIDPTVEIDDDEDVEFDDDVQPLFY</sequence>
<feature type="non-terminal residue" evidence="1">
    <location>
        <position position="1"/>
    </location>
</feature>
<comment type="caution">
    <text evidence="1">The sequence shown here is derived from an EMBL/GenBank/DDBJ whole genome shotgun (WGS) entry which is preliminary data.</text>
</comment>
<keyword evidence="2" id="KW-1185">Reference proteome</keyword>
<name>K0THQ8_THAOC</name>
<evidence type="ECO:0000313" key="1">
    <source>
        <dbReference type="EMBL" id="EJK73186.1"/>
    </source>
</evidence>
<protein>
    <submittedName>
        <fullName evidence="1">Uncharacterized protein</fullName>
    </submittedName>
</protein>
<dbReference type="Proteomes" id="UP000266841">
    <property type="component" value="Unassembled WGS sequence"/>
</dbReference>
<proteinExistence type="predicted"/>
<organism evidence="1 2">
    <name type="scientific">Thalassiosira oceanica</name>
    <name type="common">Marine diatom</name>
    <dbReference type="NCBI Taxonomy" id="159749"/>
    <lineage>
        <taxon>Eukaryota</taxon>
        <taxon>Sar</taxon>
        <taxon>Stramenopiles</taxon>
        <taxon>Ochrophyta</taxon>
        <taxon>Bacillariophyta</taxon>
        <taxon>Coscinodiscophyceae</taxon>
        <taxon>Thalassiosirophycidae</taxon>
        <taxon>Thalassiosirales</taxon>
        <taxon>Thalassiosiraceae</taxon>
        <taxon>Thalassiosira</taxon>
    </lineage>
</organism>
<gene>
    <name evidence="1" type="ORF">THAOC_05201</name>
</gene>
<dbReference type="EMBL" id="AGNL01004715">
    <property type="protein sequence ID" value="EJK73186.1"/>
    <property type="molecule type" value="Genomic_DNA"/>
</dbReference>
<dbReference type="OrthoDB" id="51496at2759"/>